<evidence type="ECO:0000256" key="9">
    <source>
        <dbReference type="SAM" id="Phobius"/>
    </source>
</evidence>
<evidence type="ECO:0000256" key="2">
    <source>
        <dbReference type="ARBA" id="ARBA00022448"/>
    </source>
</evidence>
<dbReference type="PANTHER" id="PTHR11795">
    <property type="entry name" value="BRANCHED-CHAIN AMINO ACID TRANSPORT SYSTEM PERMEASE PROTEIN LIVH"/>
    <property type="match status" value="1"/>
</dbReference>
<keyword evidence="11" id="KW-1185">Reference proteome</keyword>
<dbReference type="RefSeq" id="WP_097143496.1">
    <property type="nucleotide sequence ID" value="NZ_OBQD01000056.1"/>
</dbReference>
<dbReference type="GO" id="GO:0006865">
    <property type="term" value="P:amino acid transport"/>
    <property type="evidence" value="ECO:0007669"/>
    <property type="project" value="UniProtKB-KW"/>
</dbReference>
<feature type="transmembrane region" description="Helical" evidence="9">
    <location>
        <begin position="180"/>
        <end position="202"/>
    </location>
</feature>
<feature type="transmembrane region" description="Helical" evidence="9">
    <location>
        <begin position="99"/>
        <end position="120"/>
    </location>
</feature>
<dbReference type="AlphaFoldDB" id="A0A285V5S8"/>
<accession>A0A285V5S8</accession>
<evidence type="ECO:0000256" key="3">
    <source>
        <dbReference type="ARBA" id="ARBA00022475"/>
    </source>
</evidence>
<feature type="transmembrane region" description="Helical" evidence="9">
    <location>
        <begin position="266"/>
        <end position="285"/>
    </location>
</feature>
<dbReference type="GO" id="GO:0022857">
    <property type="term" value="F:transmembrane transporter activity"/>
    <property type="evidence" value="ECO:0007669"/>
    <property type="project" value="InterPro"/>
</dbReference>
<evidence type="ECO:0000256" key="1">
    <source>
        <dbReference type="ARBA" id="ARBA00004651"/>
    </source>
</evidence>
<keyword evidence="2" id="KW-0813">Transport</keyword>
<dbReference type="OrthoDB" id="9807115at2"/>
<dbReference type="GO" id="GO:0005886">
    <property type="term" value="C:plasma membrane"/>
    <property type="evidence" value="ECO:0007669"/>
    <property type="project" value="UniProtKB-SubCell"/>
</dbReference>
<sequence length="290" mass="30579">MFLDLLISGLTLGGLYALVAMGLTLQYGVARIMNLAYGEFLIAASFLAWLFTAKFGINPITSLIVIIPLSFTFSWLVYRVLMVPLVRRSKAGAALEKDSILATFGLMFILQGILLVTFGGNYTSYSFLSVPVQILGTHVAANRLLVFISALLIGGSAYLLMKKTRFGVAVQAIASEPASAVLVGINVALVSALAFSTGGALVSASGVLISMFLPFSATMGVLFTMKALVVVIMGGVGNMKGCLVAGMLLGFVEAIVARLVDPGLTIVSNYALFLLVLIFLPKGLYGRASQ</sequence>
<dbReference type="Proteomes" id="UP000219167">
    <property type="component" value="Unassembled WGS sequence"/>
</dbReference>
<feature type="transmembrane region" description="Helical" evidence="9">
    <location>
        <begin position="57"/>
        <end position="78"/>
    </location>
</feature>
<dbReference type="EMBL" id="OBQD01000056">
    <property type="protein sequence ID" value="SOC48386.1"/>
    <property type="molecule type" value="Genomic_DNA"/>
</dbReference>
<evidence type="ECO:0000256" key="6">
    <source>
        <dbReference type="ARBA" id="ARBA00022989"/>
    </source>
</evidence>
<protein>
    <submittedName>
        <fullName evidence="10">Amino acid/amide ABC transporter membrane protein 1 (HAAT family)</fullName>
    </submittedName>
</protein>
<feature type="transmembrane region" description="Helical" evidence="9">
    <location>
        <begin position="140"/>
        <end position="160"/>
    </location>
</feature>
<organism evidence="10 11">
    <name type="scientific">Rhizobium subbaraonis</name>
    <dbReference type="NCBI Taxonomy" id="908946"/>
    <lineage>
        <taxon>Bacteria</taxon>
        <taxon>Pseudomonadati</taxon>
        <taxon>Pseudomonadota</taxon>
        <taxon>Alphaproteobacteria</taxon>
        <taxon>Hyphomicrobiales</taxon>
        <taxon>Rhizobiaceae</taxon>
        <taxon>Rhizobium/Agrobacterium group</taxon>
        <taxon>Rhizobium</taxon>
    </lineage>
</organism>
<keyword evidence="3" id="KW-1003">Cell membrane</keyword>
<name>A0A285V5S8_9HYPH</name>
<proteinExistence type="inferred from homology"/>
<dbReference type="PANTHER" id="PTHR11795:SF445">
    <property type="entry name" value="AMINO ACID ABC TRANSPORTER PERMEASE PROTEIN"/>
    <property type="match status" value="1"/>
</dbReference>
<evidence type="ECO:0000256" key="4">
    <source>
        <dbReference type="ARBA" id="ARBA00022692"/>
    </source>
</evidence>
<evidence type="ECO:0000256" key="5">
    <source>
        <dbReference type="ARBA" id="ARBA00022970"/>
    </source>
</evidence>
<comment type="subcellular location">
    <subcellularLocation>
        <location evidence="1">Cell membrane</location>
        <topology evidence="1">Multi-pass membrane protein</topology>
    </subcellularLocation>
</comment>
<keyword evidence="5" id="KW-0029">Amino-acid transport</keyword>
<feature type="transmembrane region" description="Helical" evidence="9">
    <location>
        <begin position="208"/>
        <end position="229"/>
    </location>
</feature>
<dbReference type="InterPro" id="IPR001851">
    <property type="entry name" value="ABC_transp_permease"/>
</dbReference>
<evidence type="ECO:0000256" key="7">
    <source>
        <dbReference type="ARBA" id="ARBA00023136"/>
    </source>
</evidence>
<evidence type="ECO:0000313" key="10">
    <source>
        <dbReference type="EMBL" id="SOC48386.1"/>
    </source>
</evidence>
<dbReference type="InterPro" id="IPR052157">
    <property type="entry name" value="BCAA_transport_permease"/>
</dbReference>
<reference evidence="10 11" key="1">
    <citation type="submission" date="2017-08" db="EMBL/GenBank/DDBJ databases">
        <authorList>
            <person name="de Groot N.N."/>
        </authorList>
    </citation>
    <scope>NUCLEOTIDE SEQUENCE [LARGE SCALE GENOMIC DNA]</scope>
    <source>
        <strain evidence="10 11">JC85</strain>
    </source>
</reference>
<evidence type="ECO:0000313" key="11">
    <source>
        <dbReference type="Proteomes" id="UP000219167"/>
    </source>
</evidence>
<gene>
    <name evidence="10" type="ORF">SAMN05892877_1567</name>
</gene>
<comment type="similarity">
    <text evidence="8">Belongs to the binding-protein-dependent transport system permease family. LivHM subfamily.</text>
</comment>
<dbReference type="Pfam" id="PF02653">
    <property type="entry name" value="BPD_transp_2"/>
    <property type="match status" value="1"/>
</dbReference>
<keyword evidence="4 9" id="KW-0812">Transmembrane</keyword>
<evidence type="ECO:0000256" key="8">
    <source>
        <dbReference type="ARBA" id="ARBA00037998"/>
    </source>
</evidence>
<keyword evidence="6 9" id="KW-1133">Transmembrane helix</keyword>
<keyword evidence="7 9" id="KW-0472">Membrane</keyword>
<feature type="transmembrane region" description="Helical" evidence="9">
    <location>
        <begin position="6"/>
        <end position="25"/>
    </location>
</feature>
<feature type="transmembrane region" description="Helical" evidence="9">
    <location>
        <begin position="32"/>
        <end position="51"/>
    </location>
</feature>
<dbReference type="CDD" id="cd06582">
    <property type="entry name" value="TM_PBP1_LivH_like"/>
    <property type="match status" value="1"/>
</dbReference>